<keyword evidence="2" id="KW-1185">Reference proteome</keyword>
<name>A0ABD0PHF1_CIRMR</name>
<sequence length="51" mass="5466">GSSSDTKDSAKWLPVVVAARPESQAKLTAVFLRAAATTRPEFRFPPSLAVH</sequence>
<gene>
    <name evidence="1" type="ORF">M9458_032557</name>
</gene>
<protein>
    <submittedName>
        <fullName evidence="1">Uncharacterized protein</fullName>
    </submittedName>
</protein>
<feature type="non-terminal residue" evidence="1">
    <location>
        <position position="51"/>
    </location>
</feature>
<dbReference type="Proteomes" id="UP001529510">
    <property type="component" value="Unassembled WGS sequence"/>
</dbReference>
<reference evidence="1 2" key="1">
    <citation type="submission" date="2024-05" db="EMBL/GenBank/DDBJ databases">
        <title>Genome sequencing and assembly of Indian major carp, Cirrhinus mrigala (Hamilton, 1822).</title>
        <authorList>
            <person name="Mohindra V."/>
            <person name="Chowdhury L.M."/>
            <person name="Lal K."/>
            <person name="Jena J.K."/>
        </authorList>
    </citation>
    <scope>NUCLEOTIDE SEQUENCE [LARGE SCALE GENOMIC DNA]</scope>
    <source>
        <strain evidence="1">CM1030</strain>
        <tissue evidence="1">Blood</tissue>
    </source>
</reference>
<evidence type="ECO:0000313" key="2">
    <source>
        <dbReference type="Proteomes" id="UP001529510"/>
    </source>
</evidence>
<feature type="non-terminal residue" evidence="1">
    <location>
        <position position="1"/>
    </location>
</feature>
<proteinExistence type="predicted"/>
<accession>A0ABD0PHF1</accession>
<dbReference type="AlphaFoldDB" id="A0ABD0PHF1"/>
<comment type="caution">
    <text evidence="1">The sequence shown here is derived from an EMBL/GenBank/DDBJ whole genome shotgun (WGS) entry which is preliminary data.</text>
</comment>
<organism evidence="1 2">
    <name type="scientific">Cirrhinus mrigala</name>
    <name type="common">Mrigala</name>
    <dbReference type="NCBI Taxonomy" id="683832"/>
    <lineage>
        <taxon>Eukaryota</taxon>
        <taxon>Metazoa</taxon>
        <taxon>Chordata</taxon>
        <taxon>Craniata</taxon>
        <taxon>Vertebrata</taxon>
        <taxon>Euteleostomi</taxon>
        <taxon>Actinopterygii</taxon>
        <taxon>Neopterygii</taxon>
        <taxon>Teleostei</taxon>
        <taxon>Ostariophysi</taxon>
        <taxon>Cypriniformes</taxon>
        <taxon>Cyprinidae</taxon>
        <taxon>Labeoninae</taxon>
        <taxon>Labeonini</taxon>
        <taxon>Cirrhinus</taxon>
    </lineage>
</organism>
<evidence type="ECO:0000313" key="1">
    <source>
        <dbReference type="EMBL" id="KAL0172246.1"/>
    </source>
</evidence>
<dbReference type="EMBL" id="JAMKFB020000016">
    <property type="protein sequence ID" value="KAL0172246.1"/>
    <property type="molecule type" value="Genomic_DNA"/>
</dbReference>